<accession>A0A392U2W0</accession>
<evidence type="ECO:0000313" key="2">
    <source>
        <dbReference type="Proteomes" id="UP000265520"/>
    </source>
</evidence>
<comment type="caution">
    <text evidence="1">The sequence shown here is derived from an EMBL/GenBank/DDBJ whole genome shotgun (WGS) entry which is preliminary data.</text>
</comment>
<reference evidence="1 2" key="1">
    <citation type="journal article" date="2018" name="Front. Plant Sci.">
        <title>Red Clover (Trifolium pratense) and Zigzag Clover (T. medium) - A Picture of Genomic Similarities and Differences.</title>
        <authorList>
            <person name="Dluhosova J."/>
            <person name="Istvanek J."/>
            <person name="Nedelnik J."/>
            <person name="Repkova J."/>
        </authorList>
    </citation>
    <scope>NUCLEOTIDE SEQUENCE [LARGE SCALE GENOMIC DNA]</scope>
    <source>
        <strain evidence="2">cv. 10/8</strain>
        <tissue evidence="1">Leaf</tissue>
    </source>
</reference>
<evidence type="ECO:0000313" key="1">
    <source>
        <dbReference type="EMBL" id="MCI67781.1"/>
    </source>
</evidence>
<keyword evidence="2" id="KW-1185">Reference proteome</keyword>
<proteinExistence type="predicted"/>
<organism evidence="1 2">
    <name type="scientific">Trifolium medium</name>
    <dbReference type="NCBI Taxonomy" id="97028"/>
    <lineage>
        <taxon>Eukaryota</taxon>
        <taxon>Viridiplantae</taxon>
        <taxon>Streptophyta</taxon>
        <taxon>Embryophyta</taxon>
        <taxon>Tracheophyta</taxon>
        <taxon>Spermatophyta</taxon>
        <taxon>Magnoliopsida</taxon>
        <taxon>eudicotyledons</taxon>
        <taxon>Gunneridae</taxon>
        <taxon>Pentapetalae</taxon>
        <taxon>rosids</taxon>
        <taxon>fabids</taxon>
        <taxon>Fabales</taxon>
        <taxon>Fabaceae</taxon>
        <taxon>Papilionoideae</taxon>
        <taxon>50 kb inversion clade</taxon>
        <taxon>NPAAA clade</taxon>
        <taxon>Hologalegina</taxon>
        <taxon>IRL clade</taxon>
        <taxon>Trifolieae</taxon>
        <taxon>Trifolium</taxon>
    </lineage>
</organism>
<sequence length="11" mass="1072">MSSTSTSADGE</sequence>
<feature type="non-terminal residue" evidence="1">
    <location>
        <position position="11"/>
    </location>
</feature>
<dbReference type="Proteomes" id="UP000265520">
    <property type="component" value="Unassembled WGS sequence"/>
</dbReference>
<protein>
    <submittedName>
        <fullName evidence="1">Uncharacterized protein</fullName>
    </submittedName>
</protein>
<dbReference type="EMBL" id="LXQA010723567">
    <property type="protein sequence ID" value="MCI67781.1"/>
    <property type="molecule type" value="Genomic_DNA"/>
</dbReference>
<name>A0A392U2W0_9FABA</name>